<evidence type="ECO:0000313" key="2">
    <source>
        <dbReference type="EMBL" id="OPL33931.1"/>
    </source>
</evidence>
<feature type="repeat" description="ANK" evidence="1">
    <location>
        <begin position="18"/>
        <end position="40"/>
    </location>
</feature>
<dbReference type="Gene3D" id="1.25.40.20">
    <property type="entry name" value="Ankyrin repeat-containing domain"/>
    <property type="match status" value="1"/>
</dbReference>
<reference evidence="2 3" key="1">
    <citation type="journal article" date="2016" name="PLoS ONE">
        <title>A First Insight into the Genome of the Filter-Feeder Mussel Mytilus galloprovincialis.</title>
        <authorList>
            <person name="Murgarella M."/>
            <person name="Puiu D."/>
            <person name="Novoa B."/>
            <person name="Figueras A."/>
            <person name="Posada D."/>
            <person name="Canchaya C."/>
        </authorList>
    </citation>
    <scope>NUCLEOTIDE SEQUENCE [LARGE SCALE GENOMIC DNA]</scope>
    <source>
        <tissue evidence="2">Muscle</tissue>
    </source>
</reference>
<dbReference type="AlphaFoldDB" id="A0A3L5TVF5"/>
<keyword evidence="3" id="KW-1185">Reference proteome</keyword>
<name>A0A3L5TVF5_MYTGA</name>
<dbReference type="SMR" id="A0A3L5TVF5"/>
<proteinExistence type="predicted"/>
<dbReference type="InterPro" id="IPR036770">
    <property type="entry name" value="Ankyrin_rpt-contain_sf"/>
</dbReference>
<accession>A0A3L5TVF5</accession>
<organism evidence="2 3">
    <name type="scientific">Mytilus galloprovincialis</name>
    <name type="common">Mediterranean mussel</name>
    <dbReference type="NCBI Taxonomy" id="29158"/>
    <lineage>
        <taxon>Eukaryota</taxon>
        <taxon>Metazoa</taxon>
        <taxon>Spiralia</taxon>
        <taxon>Lophotrochozoa</taxon>
        <taxon>Mollusca</taxon>
        <taxon>Bivalvia</taxon>
        <taxon>Autobranchia</taxon>
        <taxon>Pteriomorphia</taxon>
        <taxon>Mytilida</taxon>
        <taxon>Mytiloidea</taxon>
        <taxon>Mytilidae</taxon>
        <taxon>Mytilinae</taxon>
        <taxon>Mytilus</taxon>
    </lineage>
</organism>
<protein>
    <submittedName>
        <fullName evidence="2">Uncharacterized protein</fullName>
    </submittedName>
</protein>
<feature type="non-terminal residue" evidence="2">
    <location>
        <position position="1"/>
    </location>
</feature>
<dbReference type="Proteomes" id="UP000266721">
    <property type="component" value="Unassembled WGS sequence"/>
</dbReference>
<dbReference type="SUPFAM" id="SSF48403">
    <property type="entry name" value="Ankyrin repeat"/>
    <property type="match status" value="1"/>
</dbReference>
<comment type="caution">
    <text evidence="2">The sequence shown here is derived from an EMBL/GenBank/DDBJ whole genome shotgun (WGS) entry which is preliminary data.</text>
</comment>
<dbReference type="EMBL" id="KV581129">
    <property type="protein sequence ID" value="OPL33931.1"/>
    <property type="molecule type" value="Genomic_DNA"/>
</dbReference>
<dbReference type="Pfam" id="PF00023">
    <property type="entry name" value="Ank"/>
    <property type="match status" value="1"/>
</dbReference>
<dbReference type="InterPro" id="IPR002110">
    <property type="entry name" value="Ankyrin_rpt"/>
</dbReference>
<dbReference type="PROSITE" id="PS50088">
    <property type="entry name" value="ANK_REPEAT"/>
    <property type="match status" value="1"/>
</dbReference>
<gene>
    <name evidence="2" type="ORF">AM593_08023</name>
</gene>
<evidence type="ECO:0000313" key="3">
    <source>
        <dbReference type="Proteomes" id="UP000266721"/>
    </source>
</evidence>
<dbReference type="PROSITE" id="PS50297">
    <property type="entry name" value="ANK_REP_REGION"/>
    <property type="match status" value="1"/>
</dbReference>
<keyword evidence="1" id="KW-0040">ANK repeat</keyword>
<evidence type="ECO:0000256" key="1">
    <source>
        <dbReference type="PROSITE-ProRule" id="PRU00023"/>
    </source>
</evidence>
<sequence>MIAYVSEQGVDMDLSNSAGRTALHAAAVNGIEKVVDILIDECKVSPFVRWMQKRPIDYVPDNDNQVNRRIREKLRVYMDKLLIDASVSEELPPDNQTQIVRLLNCASRGNIQRMKSSKI</sequence>